<keyword evidence="1" id="KW-0812">Transmembrane</keyword>
<evidence type="ECO:0000313" key="2">
    <source>
        <dbReference type="EMBL" id="GAT53823.1"/>
    </source>
</evidence>
<dbReference type="PANTHER" id="PTHR14256">
    <property type="entry name" value="NADH-UBIQUINONE OXIDOREDUCTASE MLRQ SUBUNIT"/>
    <property type="match status" value="1"/>
</dbReference>
<feature type="transmembrane region" description="Helical" evidence="1">
    <location>
        <begin position="43"/>
        <end position="60"/>
    </location>
</feature>
<name>A0ABQ0LRQ2_MYCCL</name>
<keyword evidence="1" id="KW-1133">Transmembrane helix</keyword>
<accession>A0ABQ0LRQ2</accession>
<evidence type="ECO:0000313" key="3">
    <source>
        <dbReference type="Proteomes" id="UP000815677"/>
    </source>
</evidence>
<evidence type="ECO:0000256" key="1">
    <source>
        <dbReference type="SAM" id="Phobius"/>
    </source>
</evidence>
<feature type="transmembrane region" description="Helical" evidence="1">
    <location>
        <begin position="97"/>
        <end position="121"/>
    </location>
</feature>
<dbReference type="Pfam" id="PF06522">
    <property type="entry name" value="B12D"/>
    <property type="match status" value="1"/>
</dbReference>
<sequence length="166" mass="18769">MHLIYEVSGHLRYLEYLLYPLSSVANVALERDRLSPSGAAHPLYQLLPFVALSLVVYSRFESTGRRSFAIIAREASSPLPVAPMPPRIAPKSVFRTWFAVEAIPIYVAVGGACLGASWYLYRLATGPTVVWTKSNPHPYLNIEQNQGTKLYEINQKFEKSWKRDKL</sequence>
<gene>
    <name evidence="2" type="ORF">MCHLO_10736</name>
</gene>
<dbReference type="EMBL" id="DF848493">
    <property type="protein sequence ID" value="GAT53823.1"/>
    <property type="molecule type" value="Genomic_DNA"/>
</dbReference>
<keyword evidence="3" id="KW-1185">Reference proteome</keyword>
<reference evidence="2" key="1">
    <citation type="submission" date="2014-09" db="EMBL/GenBank/DDBJ databases">
        <title>Genome sequence of the luminous mushroom Mycena chlorophos for searching fungal bioluminescence genes.</title>
        <authorList>
            <person name="Tanaka Y."/>
            <person name="Kasuga D."/>
            <person name="Oba Y."/>
            <person name="Hase S."/>
            <person name="Sato K."/>
            <person name="Oba Y."/>
            <person name="Sakakibara Y."/>
        </authorList>
    </citation>
    <scope>NUCLEOTIDE SEQUENCE</scope>
</reference>
<proteinExistence type="predicted"/>
<dbReference type="Proteomes" id="UP000815677">
    <property type="component" value="Unassembled WGS sequence"/>
</dbReference>
<protein>
    <submittedName>
        <fullName evidence="2">Uncharacterized protein</fullName>
    </submittedName>
</protein>
<dbReference type="PANTHER" id="PTHR14256:SF1">
    <property type="entry name" value="GEO09626P1"/>
    <property type="match status" value="1"/>
</dbReference>
<organism evidence="2 3">
    <name type="scientific">Mycena chlorophos</name>
    <name type="common">Agaric fungus</name>
    <name type="synonym">Agaricus chlorophos</name>
    <dbReference type="NCBI Taxonomy" id="658473"/>
    <lineage>
        <taxon>Eukaryota</taxon>
        <taxon>Fungi</taxon>
        <taxon>Dikarya</taxon>
        <taxon>Basidiomycota</taxon>
        <taxon>Agaricomycotina</taxon>
        <taxon>Agaricomycetes</taxon>
        <taxon>Agaricomycetidae</taxon>
        <taxon>Agaricales</taxon>
        <taxon>Marasmiineae</taxon>
        <taxon>Mycenaceae</taxon>
        <taxon>Mycena</taxon>
    </lineage>
</organism>
<keyword evidence="1" id="KW-0472">Membrane</keyword>
<dbReference type="InterPro" id="IPR010530">
    <property type="entry name" value="B12D"/>
</dbReference>